<comment type="subcellular location">
    <subcellularLocation>
        <location evidence="1">Secreted</location>
    </subcellularLocation>
</comment>
<accession>A0AAV8YRL7</accession>
<dbReference type="PROSITE" id="PS00514">
    <property type="entry name" value="FIBRINOGEN_C_1"/>
    <property type="match status" value="1"/>
</dbReference>
<dbReference type="SUPFAM" id="SSF56496">
    <property type="entry name" value="Fibrinogen C-terminal domain-like"/>
    <property type="match status" value="1"/>
</dbReference>
<evidence type="ECO:0000256" key="3">
    <source>
        <dbReference type="ARBA" id="ARBA00022729"/>
    </source>
</evidence>
<dbReference type="PROSITE" id="PS51406">
    <property type="entry name" value="FIBRINOGEN_C_2"/>
    <property type="match status" value="1"/>
</dbReference>
<dbReference type="AlphaFoldDB" id="A0AAV8YRL7"/>
<dbReference type="InterPro" id="IPR036056">
    <property type="entry name" value="Fibrinogen-like_C"/>
</dbReference>
<evidence type="ECO:0000313" key="11">
    <source>
        <dbReference type="Proteomes" id="UP001162162"/>
    </source>
</evidence>
<dbReference type="GO" id="GO:0005576">
    <property type="term" value="C:extracellular region"/>
    <property type="evidence" value="ECO:0007669"/>
    <property type="project" value="UniProtKB-SubCell"/>
</dbReference>
<comment type="function">
    <text evidence="7">Lectin involved in innate immunity. Agglutinates all types of human erythrocytes, Gram-positive and Gram-negative bacteria. Has a stronger agglutinating activity towards Gram-negative bacteria than towards Gram-positive bacteria. Specifically recognizes acetyl group-containing substances on agglutinated cells. The hemagglutinating activity was inhibited by EDTA, acetyl group-containing mono- and disaccharides, N-acetyl derivatives of amino acids, other acetyl group-containing substances, propionamide and benzamide. Enhances the antimicrobial activity of big defensin against Gram-positive bacteria but not against Gram-negative bacteria.</text>
</comment>
<gene>
    <name evidence="10" type="ORF">NQ318_004316</name>
</gene>
<sequence length="453" mass="51049">MLIIRRFSFGSVVICALTIKTVCSMPPTTSHGSNEDDAESRQYLRRSQQCDTDQIEYRLTKLEVQVGEKSAQLVSELREGNRRLQAMEFQGAEVESAIEGFRNELGRITEAGRQPSFQQPAEYQRGADKLESRVDNLVKGVQLVVAALRGLNSDIAWVKKNISAIGNVTGSLLQQHNELVTKQFLTNSLVELKHDQVYPQIPANLFKGPDELKSNSTQVPRHCRDVQENGNNPSGIYRIQPEHSHKAFMVLCDMDTKDGGWTHIHNRYEGSQDFYLNWHDYKIGFGNLGGEFWLGLEHVHHLTGHDVNELLVELVDAKGKKAYAHYAAFSVGSEVEGYALKVLGGYNGDAGDSLIYHAGSRFSTKDLDQDSWAEGNCAQAHNGAWWYRSCDTSNLNGKYLNGELPESYLYQGMYWSEFRGAQYSLAQARMMVRPRGRHSPPIFPNGLERSRRT</sequence>
<evidence type="ECO:0000256" key="5">
    <source>
        <dbReference type="ARBA" id="ARBA00023157"/>
    </source>
</evidence>
<evidence type="ECO:0000256" key="6">
    <source>
        <dbReference type="ARBA" id="ARBA00023180"/>
    </source>
</evidence>
<feature type="signal peptide" evidence="8">
    <location>
        <begin position="1"/>
        <end position="24"/>
    </location>
</feature>
<evidence type="ECO:0000256" key="7">
    <source>
        <dbReference type="ARBA" id="ARBA00053344"/>
    </source>
</evidence>
<evidence type="ECO:0000313" key="10">
    <source>
        <dbReference type="EMBL" id="KAJ8954023.1"/>
    </source>
</evidence>
<dbReference type="Gene3D" id="3.90.215.10">
    <property type="entry name" value="Gamma Fibrinogen, chain A, domain 1"/>
    <property type="match status" value="1"/>
</dbReference>
<dbReference type="Pfam" id="PF00147">
    <property type="entry name" value="Fibrinogen_C"/>
    <property type="match status" value="1"/>
</dbReference>
<dbReference type="GO" id="GO:0030246">
    <property type="term" value="F:carbohydrate binding"/>
    <property type="evidence" value="ECO:0007669"/>
    <property type="project" value="UniProtKB-ARBA"/>
</dbReference>
<dbReference type="PANTHER" id="PTHR47221">
    <property type="entry name" value="FIBRINOGEN ALPHA CHAIN"/>
    <property type="match status" value="1"/>
</dbReference>
<dbReference type="PANTHER" id="PTHR47221:SF6">
    <property type="entry name" value="FIBRINOGEN ALPHA CHAIN"/>
    <property type="match status" value="1"/>
</dbReference>
<evidence type="ECO:0000259" key="9">
    <source>
        <dbReference type="PROSITE" id="PS51406"/>
    </source>
</evidence>
<dbReference type="CDD" id="cd00087">
    <property type="entry name" value="FReD"/>
    <property type="match status" value="1"/>
</dbReference>
<dbReference type="InterPro" id="IPR020837">
    <property type="entry name" value="Fibrinogen_CS"/>
</dbReference>
<evidence type="ECO:0000256" key="2">
    <source>
        <dbReference type="ARBA" id="ARBA00022525"/>
    </source>
</evidence>
<dbReference type="InterPro" id="IPR002181">
    <property type="entry name" value="Fibrinogen_a/b/g_C_dom"/>
</dbReference>
<feature type="chain" id="PRO_5043350521" description="Fibrinogen C-terminal domain-containing protein" evidence="8">
    <location>
        <begin position="25"/>
        <end position="453"/>
    </location>
</feature>
<feature type="domain" description="Fibrinogen C-terminal" evidence="9">
    <location>
        <begin position="214"/>
        <end position="436"/>
    </location>
</feature>
<evidence type="ECO:0000256" key="1">
    <source>
        <dbReference type="ARBA" id="ARBA00004613"/>
    </source>
</evidence>
<keyword evidence="6" id="KW-0325">Glycoprotein</keyword>
<protein>
    <recommendedName>
        <fullName evidence="9">Fibrinogen C-terminal domain-containing protein</fullName>
    </recommendedName>
</protein>
<evidence type="ECO:0000256" key="8">
    <source>
        <dbReference type="SAM" id="SignalP"/>
    </source>
</evidence>
<proteinExistence type="predicted"/>
<keyword evidence="4" id="KW-0175">Coiled coil</keyword>
<keyword evidence="11" id="KW-1185">Reference proteome</keyword>
<dbReference type="Proteomes" id="UP001162162">
    <property type="component" value="Unassembled WGS sequence"/>
</dbReference>
<dbReference type="FunFam" id="3.90.215.10:FF:000001">
    <property type="entry name" value="Tenascin isoform 1"/>
    <property type="match status" value="1"/>
</dbReference>
<keyword evidence="5" id="KW-1015">Disulfide bond</keyword>
<reference evidence="10" key="1">
    <citation type="journal article" date="2023" name="Insect Mol. Biol.">
        <title>Genome sequencing provides insights into the evolution of gene families encoding plant cell wall-degrading enzymes in longhorned beetles.</title>
        <authorList>
            <person name="Shin N.R."/>
            <person name="Okamura Y."/>
            <person name="Kirsch R."/>
            <person name="Pauchet Y."/>
        </authorList>
    </citation>
    <scope>NUCLEOTIDE SEQUENCE</scope>
    <source>
        <strain evidence="10">AMC_N1</strain>
    </source>
</reference>
<keyword evidence="2" id="KW-0964">Secreted</keyword>
<dbReference type="SMART" id="SM00186">
    <property type="entry name" value="FBG"/>
    <property type="match status" value="1"/>
</dbReference>
<dbReference type="EMBL" id="JAPWTK010000051">
    <property type="protein sequence ID" value="KAJ8954023.1"/>
    <property type="molecule type" value="Genomic_DNA"/>
</dbReference>
<keyword evidence="3 8" id="KW-0732">Signal</keyword>
<dbReference type="InterPro" id="IPR037579">
    <property type="entry name" value="FIB_ANG-like"/>
</dbReference>
<comment type="caution">
    <text evidence="10">The sequence shown here is derived from an EMBL/GenBank/DDBJ whole genome shotgun (WGS) entry which is preliminary data.</text>
</comment>
<evidence type="ECO:0000256" key="4">
    <source>
        <dbReference type="ARBA" id="ARBA00023054"/>
    </source>
</evidence>
<name>A0AAV8YRL7_9CUCU</name>
<organism evidence="10 11">
    <name type="scientific">Aromia moschata</name>
    <dbReference type="NCBI Taxonomy" id="1265417"/>
    <lineage>
        <taxon>Eukaryota</taxon>
        <taxon>Metazoa</taxon>
        <taxon>Ecdysozoa</taxon>
        <taxon>Arthropoda</taxon>
        <taxon>Hexapoda</taxon>
        <taxon>Insecta</taxon>
        <taxon>Pterygota</taxon>
        <taxon>Neoptera</taxon>
        <taxon>Endopterygota</taxon>
        <taxon>Coleoptera</taxon>
        <taxon>Polyphaga</taxon>
        <taxon>Cucujiformia</taxon>
        <taxon>Chrysomeloidea</taxon>
        <taxon>Cerambycidae</taxon>
        <taxon>Cerambycinae</taxon>
        <taxon>Callichromatini</taxon>
        <taxon>Aromia</taxon>
    </lineage>
</organism>
<dbReference type="NCBIfam" id="NF040941">
    <property type="entry name" value="GGGWT_bact"/>
    <property type="match status" value="1"/>
</dbReference>
<dbReference type="InterPro" id="IPR014716">
    <property type="entry name" value="Fibrinogen_a/b/g_C_1"/>
</dbReference>